<comment type="caution">
    <text evidence="2">The sequence shown here is derived from an EMBL/GenBank/DDBJ whole genome shotgun (WGS) entry which is preliminary data.</text>
</comment>
<dbReference type="Pfam" id="PF08241">
    <property type="entry name" value="Methyltransf_11"/>
    <property type="match status" value="1"/>
</dbReference>
<organism evidence="2 3">
    <name type="scientific">Bacillus chungangensis</name>
    <dbReference type="NCBI Taxonomy" id="587633"/>
    <lineage>
        <taxon>Bacteria</taxon>
        <taxon>Bacillati</taxon>
        <taxon>Bacillota</taxon>
        <taxon>Bacilli</taxon>
        <taxon>Bacillales</taxon>
        <taxon>Bacillaceae</taxon>
        <taxon>Bacillus</taxon>
    </lineage>
</organism>
<keyword evidence="3" id="KW-1185">Reference proteome</keyword>
<feature type="domain" description="Methyltransferase type 11" evidence="1">
    <location>
        <begin position="56"/>
        <end position="142"/>
    </location>
</feature>
<dbReference type="GO" id="GO:0008168">
    <property type="term" value="F:methyltransferase activity"/>
    <property type="evidence" value="ECO:0007669"/>
    <property type="project" value="UniProtKB-KW"/>
</dbReference>
<dbReference type="CDD" id="cd02440">
    <property type="entry name" value="AdoMet_MTases"/>
    <property type="match status" value="1"/>
</dbReference>
<dbReference type="Gene3D" id="3.40.50.150">
    <property type="entry name" value="Vaccinia Virus protein VP39"/>
    <property type="match status" value="1"/>
</dbReference>
<dbReference type="EMBL" id="JAUSTT010000013">
    <property type="protein sequence ID" value="MDQ0176567.1"/>
    <property type="molecule type" value="Genomic_DNA"/>
</dbReference>
<accession>A0ABT9WUK1</accession>
<keyword evidence="2" id="KW-0808">Transferase</keyword>
<proteinExistence type="predicted"/>
<evidence type="ECO:0000313" key="3">
    <source>
        <dbReference type="Proteomes" id="UP001223586"/>
    </source>
</evidence>
<dbReference type="SUPFAM" id="SSF53335">
    <property type="entry name" value="S-adenosyl-L-methionine-dependent methyltransferases"/>
    <property type="match status" value="1"/>
</dbReference>
<dbReference type="InterPro" id="IPR029063">
    <property type="entry name" value="SAM-dependent_MTases_sf"/>
</dbReference>
<dbReference type="Proteomes" id="UP001223586">
    <property type="component" value="Unassembled WGS sequence"/>
</dbReference>
<keyword evidence="2" id="KW-0489">Methyltransferase</keyword>
<evidence type="ECO:0000259" key="1">
    <source>
        <dbReference type="Pfam" id="PF08241"/>
    </source>
</evidence>
<reference evidence="2 3" key="1">
    <citation type="submission" date="2023-07" db="EMBL/GenBank/DDBJ databases">
        <title>Genomic Encyclopedia of Type Strains, Phase IV (KMG-IV): sequencing the most valuable type-strain genomes for metagenomic binning, comparative biology and taxonomic classification.</title>
        <authorList>
            <person name="Goeker M."/>
        </authorList>
    </citation>
    <scope>NUCLEOTIDE SEQUENCE [LARGE SCALE GENOMIC DNA]</scope>
    <source>
        <strain evidence="2 3">DSM 23837</strain>
    </source>
</reference>
<dbReference type="GO" id="GO:0032259">
    <property type="term" value="P:methylation"/>
    <property type="evidence" value="ECO:0007669"/>
    <property type="project" value="UniProtKB-KW"/>
</dbReference>
<evidence type="ECO:0000313" key="2">
    <source>
        <dbReference type="EMBL" id="MDQ0176567.1"/>
    </source>
</evidence>
<protein>
    <submittedName>
        <fullName evidence="2">SAM-dependent methyltransferase</fullName>
    </submittedName>
</protein>
<dbReference type="InterPro" id="IPR052939">
    <property type="entry name" value="23S_rRNA_MeTrnsfrase_RlmA"/>
</dbReference>
<sequence>MKTTELFDMFLKQEDEPFSGWDFSFIGSTGRVQNSLLPWSYCSKVLPMMKSAETMLDMGTGGGELLSKLRPFPAKTYATEGYEPNIKIAQQTLEPLGVKVKSFKDDDSLPFSNHQFDLIINKHESYSEKEIFRILKSGGMFLTQQVGGFDCLEINEILQAPIQQEYLDWNLENAARKLKDNGFNILETDEAFPTQRFFDVGALIYYLKAIPWQIEDFSVSAYRDQLFQVHQMIEKNGFIDVKQHRFLLVATPQ</sequence>
<dbReference type="InterPro" id="IPR013216">
    <property type="entry name" value="Methyltransf_11"/>
</dbReference>
<gene>
    <name evidence="2" type="ORF">J2S08_002411</name>
</gene>
<name>A0ABT9WUK1_9BACI</name>
<dbReference type="RefSeq" id="WP_307229806.1">
    <property type="nucleotide sequence ID" value="NZ_JAUSTT010000013.1"/>
</dbReference>
<dbReference type="PANTHER" id="PTHR43460">
    <property type="entry name" value="METHYLTRANSFERASE"/>
    <property type="match status" value="1"/>
</dbReference>
<dbReference type="PANTHER" id="PTHR43460:SF1">
    <property type="entry name" value="METHYLTRANSFERASE TYPE 11 DOMAIN-CONTAINING PROTEIN"/>
    <property type="match status" value="1"/>
</dbReference>